<protein>
    <submittedName>
        <fullName evidence="2">Uncharacterized protein</fullName>
    </submittedName>
</protein>
<dbReference type="OrthoDB" id="1305029at2759"/>
<name>A0A371ENG7_MUCPR</name>
<feature type="non-terminal residue" evidence="2">
    <location>
        <position position="1"/>
    </location>
</feature>
<keyword evidence="3" id="KW-1185">Reference proteome</keyword>
<organism evidence="2 3">
    <name type="scientific">Mucuna pruriens</name>
    <name type="common">Velvet bean</name>
    <name type="synonym">Dolichos pruriens</name>
    <dbReference type="NCBI Taxonomy" id="157652"/>
    <lineage>
        <taxon>Eukaryota</taxon>
        <taxon>Viridiplantae</taxon>
        <taxon>Streptophyta</taxon>
        <taxon>Embryophyta</taxon>
        <taxon>Tracheophyta</taxon>
        <taxon>Spermatophyta</taxon>
        <taxon>Magnoliopsida</taxon>
        <taxon>eudicotyledons</taxon>
        <taxon>Gunneridae</taxon>
        <taxon>Pentapetalae</taxon>
        <taxon>rosids</taxon>
        <taxon>fabids</taxon>
        <taxon>Fabales</taxon>
        <taxon>Fabaceae</taxon>
        <taxon>Papilionoideae</taxon>
        <taxon>50 kb inversion clade</taxon>
        <taxon>NPAAA clade</taxon>
        <taxon>indigoferoid/millettioid clade</taxon>
        <taxon>Phaseoleae</taxon>
        <taxon>Mucuna</taxon>
    </lineage>
</organism>
<evidence type="ECO:0000313" key="2">
    <source>
        <dbReference type="EMBL" id="RDX67598.1"/>
    </source>
</evidence>
<evidence type="ECO:0000313" key="3">
    <source>
        <dbReference type="Proteomes" id="UP000257109"/>
    </source>
</evidence>
<gene>
    <name evidence="2" type="ORF">CR513_53509</name>
</gene>
<feature type="compositionally biased region" description="Basic and acidic residues" evidence="1">
    <location>
        <begin position="1"/>
        <end position="11"/>
    </location>
</feature>
<accession>A0A371ENG7</accession>
<sequence length="167" mass="19376">MTKRGTSDGRRPPNCGRSHGVSRRGQSTINSSTSINHILIFTPSHGPPRVILRIIKQKCDEPWSSWKKAQLEVRDLWFREFKKEYTWDSPQEQTIRVIFEQTIRLKYEQRQQEVQKFTTKEATFGNDSNFVSINDNDIYLEVVGGKNEKGNVYGLGKLTNKFIIPMV</sequence>
<dbReference type="AlphaFoldDB" id="A0A371ENG7"/>
<evidence type="ECO:0000256" key="1">
    <source>
        <dbReference type="SAM" id="MobiDB-lite"/>
    </source>
</evidence>
<proteinExistence type="predicted"/>
<feature type="region of interest" description="Disordered" evidence="1">
    <location>
        <begin position="1"/>
        <end position="28"/>
    </location>
</feature>
<dbReference type="Proteomes" id="UP000257109">
    <property type="component" value="Unassembled WGS sequence"/>
</dbReference>
<reference evidence="2" key="1">
    <citation type="submission" date="2018-05" db="EMBL/GenBank/DDBJ databases">
        <title>Draft genome of Mucuna pruriens seed.</title>
        <authorList>
            <person name="Nnadi N.E."/>
            <person name="Vos R."/>
            <person name="Hasami M.H."/>
            <person name="Devisetty U.K."/>
            <person name="Aguiy J.C."/>
        </authorList>
    </citation>
    <scope>NUCLEOTIDE SEQUENCE [LARGE SCALE GENOMIC DNA]</scope>
    <source>
        <strain evidence="2">JCA_2017</strain>
    </source>
</reference>
<dbReference type="EMBL" id="QJKJ01012917">
    <property type="protein sequence ID" value="RDX67598.1"/>
    <property type="molecule type" value="Genomic_DNA"/>
</dbReference>
<comment type="caution">
    <text evidence="2">The sequence shown here is derived from an EMBL/GenBank/DDBJ whole genome shotgun (WGS) entry which is preliminary data.</text>
</comment>